<proteinExistence type="predicted"/>
<gene>
    <name evidence="1" type="ORF">E2C01_014470</name>
</gene>
<organism evidence="1 2">
    <name type="scientific">Portunus trituberculatus</name>
    <name type="common">Swimming crab</name>
    <name type="synonym">Neptunus trituberculatus</name>
    <dbReference type="NCBI Taxonomy" id="210409"/>
    <lineage>
        <taxon>Eukaryota</taxon>
        <taxon>Metazoa</taxon>
        <taxon>Ecdysozoa</taxon>
        <taxon>Arthropoda</taxon>
        <taxon>Crustacea</taxon>
        <taxon>Multicrustacea</taxon>
        <taxon>Malacostraca</taxon>
        <taxon>Eumalacostraca</taxon>
        <taxon>Eucarida</taxon>
        <taxon>Decapoda</taxon>
        <taxon>Pleocyemata</taxon>
        <taxon>Brachyura</taxon>
        <taxon>Eubrachyura</taxon>
        <taxon>Portunoidea</taxon>
        <taxon>Portunidae</taxon>
        <taxon>Portuninae</taxon>
        <taxon>Portunus</taxon>
    </lineage>
</organism>
<evidence type="ECO:0000313" key="1">
    <source>
        <dbReference type="EMBL" id="MPC21480.1"/>
    </source>
</evidence>
<name>A0A5B7DJ93_PORTR</name>
<dbReference type="AlphaFoldDB" id="A0A5B7DJ93"/>
<sequence length="101" mass="11558">MEGVLVEETARRGVSVAGRVTEEETRLRWRPRQEIRNPRQQVRTRGVCRQKQATDILKLTTVTECQGTTITVRIQQSCMPDQFDGSPSRNGDRYEGLVNLL</sequence>
<evidence type="ECO:0000313" key="2">
    <source>
        <dbReference type="Proteomes" id="UP000324222"/>
    </source>
</evidence>
<reference evidence="1 2" key="1">
    <citation type="submission" date="2019-05" db="EMBL/GenBank/DDBJ databases">
        <title>Another draft genome of Portunus trituberculatus and its Hox gene families provides insights of decapod evolution.</title>
        <authorList>
            <person name="Jeong J.-H."/>
            <person name="Song I."/>
            <person name="Kim S."/>
            <person name="Choi T."/>
            <person name="Kim D."/>
            <person name="Ryu S."/>
            <person name="Kim W."/>
        </authorList>
    </citation>
    <scope>NUCLEOTIDE SEQUENCE [LARGE SCALE GENOMIC DNA]</scope>
    <source>
        <tissue evidence="1">Muscle</tissue>
    </source>
</reference>
<accession>A0A5B7DJ93</accession>
<keyword evidence="2" id="KW-1185">Reference proteome</keyword>
<protein>
    <submittedName>
        <fullName evidence="1">Uncharacterized protein</fullName>
    </submittedName>
</protein>
<comment type="caution">
    <text evidence="1">The sequence shown here is derived from an EMBL/GenBank/DDBJ whole genome shotgun (WGS) entry which is preliminary data.</text>
</comment>
<dbReference type="Proteomes" id="UP000324222">
    <property type="component" value="Unassembled WGS sequence"/>
</dbReference>
<dbReference type="EMBL" id="VSRR010000981">
    <property type="protein sequence ID" value="MPC21480.1"/>
    <property type="molecule type" value="Genomic_DNA"/>
</dbReference>